<evidence type="ECO:0000313" key="2">
    <source>
        <dbReference type="EMBL" id="MFD0793123.1"/>
    </source>
</evidence>
<organism evidence="2 3">
    <name type="scientific">Mucilaginibacter litoreus</name>
    <dbReference type="NCBI Taxonomy" id="1048221"/>
    <lineage>
        <taxon>Bacteria</taxon>
        <taxon>Pseudomonadati</taxon>
        <taxon>Bacteroidota</taxon>
        <taxon>Sphingobacteriia</taxon>
        <taxon>Sphingobacteriales</taxon>
        <taxon>Sphingobacteriaceae</taxon>
        <taxon>Mucilaginibacter</taxon>
    </lineage>
</organism>
<dbReference type="Proteomes" id="UP001597010">
    <property type="component" value="Unassembled WGS sequence"/>
</dbReference>
<name>A0ABW3AQS9_9SPHI</name>
<gene>
    <name evidence="2" type="ORF">ACFQZX_05805</name>
</gene>
<dbReference type="RefSeq" id="WP_377112455.1">
    <property type="nucleotide sequence ID" value="NZ_JBHTHZ010000002.1"/>
</dbReference>
<evidence type="ECO:0000259" key="1">
    <source>
        <dbReference type="Pfam" id="PF18899"/>
    </source>
</evidence>
<feature type="domain" description="DUF5655" evidence="1">
    <location>
        <begin position="27"/>
        <end position="132"/>
    </location>
</feature>
<comment type="caution">
    <text evidence="2">The sequence shown here is derived from an EMBL/GenBank/DDBJ whole genome shotgun (WGS) entry which is preliminary data.</text>
</comment>
<reference evidence="3" key="1">
    <citation type="journal article" date="2019" name="Int. J. Syst. Evol. Microbiol.">
        <title>The Global Catalogue of Microorganisms (GCM) 10K type strain sequencing project: providing services to taxonomists for standard genome sequencing and annotation.</title>
        <authorList>
            <consortium name="The Broad Institute Genomics Platform"/>
            <consortium name="The Broad Institute Genome Sequencing Center for Infectious Disease"/>
            <person name="Wu L."/>
            <person name="Ma J."/>
        </authorList>
    </citation>
    <scope>NUCLEOTIDE SEQUENCE [LARGE SCALE GENOMIC DNA]</scope>
    <source>
        <strain evidence="3">CCUG 61484</strain>
    </source>
</reference>
<proteinExistence type="predicted"/>
<accession>A0ABW3AQS9</accession>
<dbReference type="InterPro" id="IPR043714">
    <property type="entry name" value="DUF5655"/>
</dbReference>
<protein>
    <submittedName>
        <fullName evidence="2">DUF5655 domain-containing protein</fullName>
    </submittedName>
</protein>
<keyword evidence="3" id="KW-1185">Reference proteome</keyword>
<dbReference type="EMBL" id="JBHTHZ010000002">
    <property type="protein sequence ID" value="MFD0793123.1"/>
    <property type="molecule type" value="Genomic_DNA"/>
</dbReference>
<dbReference type="Pfam" id="PF18899">
    <property type="entry name" value="DUF5655"/>
    <property type="match status" value="1"/>
</dbReference>
<sequence>MSWTCPKCDRELPWKDYRHYCQRVSLDSLFEGRSPELVLAFDKILAEVADWDKVLVGVTPNCIVFTRRVGFLIIRPMKKWLDIKFYSAAPYPEKPVIKSFKSGNKYENHIRVASTEDIRPGLFVNIRDSYELMRKKLAGQDAEKQ</sequence>
<evidence type="ECO:0000313" key="3">
    <source>
        <dbReference type="Proteomes" id="UP001597010"/>
    </source>
</evidence>